<evidence type="ECO:0000256" key="3">
    <source>
        <dbReference type="ARBA" id="ARBA00022475"/>
    </source>
</evidence>
<feature type="transmembrane region" description="Helical" evidence="7">
    <location>
        <begin position="12"/>
        <end position="31"/>
    </location>
</feature>
<dbReference type="Proteomes" id="UP001200145">
    <property type="component" value="Unassembled WGS sequence"/>
</dbReference>
<feature type="transmembrane region" description="Helical" evidence="7">
    <location>
        <begin position="51"/>
        <end position="75"/>
    </location>
</feature>
<name>A0ABS9BJG5_9BACT</name>
<accession>A0ABS9BJG5</accession>
<evidence type="ECO:0000256" key="2">
    <source>
        <dbReference type="ARBA" id="ARBA00006679"/>
    </source>
</evidence>
<keyword evidence="3" id="KW-1003">Cell membrane</keyword>
<evidence type="ECO:0000313" key="9">
    <source>
        <dbReference type="Proteomes" id="UP001200145"/>
    </source>
</evidence>
<dbReference type="InterPro" id="IPR032808">
    <property type="entry name" value="DoxX"/>
</dbReference>
<feature type="transmembrane region" description="Helical" evidence="7">
    <location>
        <begin position="82"/>
        <end position="98"/>
    </location>
</feature>
<dbReference type="RefSeq" id="WP_234865699.1">
    <property type="nucleotide sequence ID" value="NZ_JAKEVY010000002.1"/>
</dbReference>
<reference evidence="8 9" key="1">
    <citation type="submission" date="2022-01" db="EMBL/GenBank/DDBJ databases">
        <title>Flavihumibacter sp. nov., isolated from sediment of a river.</title>
        <authorList>
            <person name="Liu H."/>
        </authorList>
    </citation>
    <scope>NUCLEOTIDE SEQUENCE [LARGE SCALE GENOMIC DNA]</scope>
    <source>
        <strain evidence="8 9">RY-1</strain>
    </source>
</reference>
<keyword evidence="9" id="KW-1185">Reference proteome</keyword>
<dbReference type="PANTHER" id="PTHR33452">
    <property type="entry name" value="OXIDOREDUCTASE CATD-RELATED"/>
    <property type="match status" value="1"/>
</dbReference>
<evidence type="ECO:0000256" key="6">
    <source>
        <dbReference type="ARBA" id="ARBA00023136"/>
    </source>
</evidence>
<keyword evidence="6 7" id="KW-0472">Membrane</keyword>
<dbReference type="InterPro" id="IPR051907">
    <property type="entry name" value="DoxX-like_oxidoreductase"/>
</dbReference>
<dbReference type="EMBL" id="JAKEVY010000002">
    <property type="protein sequence ID" value="MCF1714746.1"/>
    <property type="molecule type" value="Genomic_DNA"/>
</dbReference>
<comment type="subcellular location">
    <subcellularLocation>
        <location evidence="1">Cell membrane</location>
        <topology evidence="1">Multi-pass membrane protein</topology>
    </subcellularLocation>
</comment>
<evidence type="ECO:0000256" key="5">
    <source>
        <dbReference type="ARBA" id="ARBA00022989"/>
    </source>
</evidence>
<sequence length="135" mass="15065">MKKLLSTSYQEWAFDTMSFLMRITFGGLMLVDHGFQKLTKYPSLQSKFSDPFHIGSDWSLILVIFAEVFCSLLIMAGLFTRLAAIPLVIAMGVAFFIAHNHDIKEGEKAALFLVGFLSILLVGPGRASLDRMMGR</sequence>
<evidence type="ECO:0000313" key="8">
    <source>
        <dbReference type="EMBL" id="MCF1714746.1"/>
    </source>
</evidence>
<evidence type="ECO:0000256" key="1">
    <source>
        <dbReference type="ARBA" id="ARBA00004651"/>
    </source>
</evidence>
<gene>
    <name evidence="8" type="ORF">L0U88_08920</name>
</gene>
<organism evidence="8 9">
    <name type="scientific">Flavihumibacter fluminis</name>
    <dbReference type="NCBI Taxonomy" id="2909236"/>
    <lineage>
        <taxon>Bacteria</taxon>
        <taxon>Pseudomonadati</taxon>
        <taxon>Bacteroidota</taxon>
        <taxon>Chitinophagia</taxon>
        <taxon>Chitinophagales</taxon>
        <taxon>Chitinophagaceae</taxon>
        <taxon>Flavihumibacter</taxon>
    </lineage>
</organism>
<comment type="caution">
    <text evidence="8">The sequence shown here is derived from an EMBL/GenBank/DDBJ whole genome shotgun (WGS) entry which is preliminary data.</text>
</comment>
<evidence type="ECO:0000256" key="4">
    <source>
        <dbReference type="ARBA" id="ARBA00022692"/>
    </source>
</evidence>
<comment type="similarity">
    <text evidence="2">Belongs to the DoxX family.</text>
</comment>
<evidence type="ECO:0000256" key="7">
    <source>
        <dbReference type="SAM" id="Phobius"/>
    </source>
</evidence>
<dbReference type="Pfam" id="PF07681">
    <property type="entry name" value="DoxX"/>
    <property type="match status" value="1"/>
</dbReference>
<feature type="transmembrane region" description="Helical" evidence="7">
    <location>
        <begin position="110"/>
        <end position="129"/>
    </location>
</feature>
<protein>
    <submittedName>
        <fullName evidence="8">DoxX family protein</fullName>
    </submittedName>
</protein>
<keyword evidence="4 7" id="KW-0812">Transmembrane</keyword>
<keyword evidence="5 7" id="KW-1133">Transmembrane helix</keyword>
<proteinExistence type="inferred from homology"/>
<dbReference type="PANTHER" id="PTHR33452:SF1">
    <property type="entry name" value="INNER MEMBRANE PROTEIN YPHA-RELATED"/>
    <property type="match status" value="1"/>
</dbReference>